<dbReference type="EMBL" id="JAEEGC010000056">
    <property type="protein sequence ID" value="MBV7273871.1"/>
    <property type="molecule type" value="Genomic_DNA"/>
</dbReference>
<keyword evidence="2" id="KW-1185">Reference proteome</keyword>
<name>A0A949TXW4_9CLOT</name>
<dbReference type="Pfam" id="PF13027">
    <property type="entry name" value="DUF3888"/>
    <property type="match status" value="1"/>
</dbReference>
<protein>
    <submittedName>
        <fullName evidence="1">DUF3888 domain-containing protein</fullName>
    </submittedName>
</protein>
<evidence type="ECO:0000313" key="1">
    <source>
        <dbReference type="EMBL" id="MBV7273871.1"/>
    </source>
</evidence>
<accession>A0A949TXW4</accession>
<comment type="caution">
    <text evidence="1">The sequence shown here is derived from an EMBL/GenBank/DDBJ whole genome shotgun (WGS) entry which is preliminary data.</text>
</comment>
<sequence>MLRFFSPYIKSAIESYYGEPRQFDLWDAKITSIKRLEFGSFNFETTISVTTFKGPPNPPYGLDMVTIRIDDTGIHVVNFKHKDVSYISFLNETIGFIF</sequence>
<organism evidence="1 2">
    <name type="scientific">Clostridium thailandense</name>
    <dbReference type="NCBI Taxonomy" id="2794346"/>
    <lineage>
        <taxon>Bacteria</taxon>
        <taxon>Bacillati</taxon>
        <taxon>Bacillota</taxon>
        <taxon>Clostridia</taxon>
        <taxon>Eubacteriales</taxon>
        <taxon>Clostridiaceae</taxon>
        <taxon>Clostridium</taxon>
    </lineage>
</organism>
<dbReference type="Proteomes" id="UP000694308">
    <property type="component" value="Unassembled WGS sequence"/>
</dbReference>
<gene>
    <name evidence="1" type="ORF">I6U48_13255</name>
</gene>
<dbReference type="RefSeq" id="WP_218320938.1">
    <property type="nucleotide sequence ID" value="NZ_JAEEGC010000056.1"/>
</dbReference>
<evidence type="ECO:0000313" key="2">
    <source>
        <dbReference type="Proteomes" id="UP000694308"/>
    </source>
</evidence>
<proteinExistence type="predicted"/>
<dbReference type="InterPro" id="IPR024984">
    <property type="entry name" value="DUF3888"/>
</dbReference>
<reference evidence="1" key="1">
    <citation type="submission" date="2020-12" db="EMBL/GenBank/DDBJ databases">
        <title>Clostridium thailandense sp. nov., a novel acetogenic bacterium isolated from peat land soil in Thailand.</title>
        <authorList>
            <person name="Chaikitkaew S."/>
            <person name="Birkeland N.K."/>
        </authorList>
    </citation>
    <scope>NUCLEOTIDE SEQUENCE</scope>
    <source>
        <strain evidence="1">PL3</strain>
    </source>
</reference>
<dbReference type="AlphaFoldDB" id="A0A949TXW4"/>